<dbReference type="GO" id="GO:0005634">
    <property type="term" value="C:nucleus"/>
    <property type="evidence" value="ECO:0007669"/>
    <property type="project" value="TreeGrafter"/>
</dbReference>
<proteinExistence type="inferred from homology"/>
<evidence type="ECO:0000259" key="3">
    <source>
        <dbReference type="Pfam" id="PF00407"/>
    </source>
</evidence>
<evidence type="ECO:0000313" key="5">
    <source>
        <dbReference type="Proteomes" id="UP001187471"/>
    </source>
</evidence>
<dbReference type="Proteomes" id="UP001187471">
    <property type="component" value="Unassembled WGS sequence"/>
</dbReference>
<dbReference type="GO" id="GO:0004864">
    <property type="term" value="F:protein phosphatase inhibitor activity"/>
    <property type="evidence" value="ECO:0007669"/>
    <property type="project" value="TreeGrafter"/>
</dbReference>
<protein>
    <recommendedName>
        <fullName evidence="3">Bet v I/Major latex protein domain-containing protein</fullName>
    </recommendedName>
</protein>
<dbReference type="SUPFAM" id="SSF55961">
    <property type="entry name" value="Bet v1-like"/>
    <property type="match status" value="1"/>
</dbReference>
<dbReference type="EMBL" id="JAVXUO010002001">
    <property type="protein sequence ID" value="KAK2977213.1"/>
    <property type="molecule type" value="Genomic_DNA"/>
</dbReference>
<dbReference type="PANTHER" id="PTHR31213">
    <property type="entry name" value="OS08G0374000 PROTEIN-RELATED"/>
    <property type="match status" value="1"/>
</dbReference>
<dbReference type="GO" id="GO:0009738">
    <property type="term" value="P:abscisic acid-activated signaling pathway"/>
    <property type="evidence" value="ECO:0007669"/>
    <property type="project" value="TreeGrafter"/>
</dbReference>
<comment type="similarity">
    <text evidence="1">Belongs to the BetVI family.</text>
</comment>
<name>A0AA88R190_9ASTE</name>
<dbReference type="GO" id="GO:0009820">
    <property type="term" value="P:alkaloid metabolic process"/>
    <property type="evidence" value="ECO:0007669"/>
    <property type="project" value="UniProtKB-KW"/>
</dbReference>
<dbReference type="GO" id="GO:0006952">
    <property type="term" value="P:defense response"/>
    <property type="evidence" value="ECO:0007669"/>
    <property type="project" value="InterPro"/>
</dbReference>
<dbReference type="PANTHER" id="PTHR31213:SF19">
    <property type="entry name" value="BET V I_MAJOR LATEX PROTEIN DOMAIN-CONTAINING PROTEIN"/>
    <property type="match status" value="1"/>
</dbReference>
<reference evidence="4" key="1">
    <citation type="submission" date="2022-12" db="EMBL/GenBank/DDBJ databases">
        <title>Draft genome assemblies for two species of Escallonia (Escalloniales).</title>
        <authorList>
            <person name="Chanderbali A."/>
            <person name="Dervinis C."/>
            <person name="Anghel I."/>
            <person name="Soltis D."/>
            <person name="Soltis P."/>
            <person name="Zapata F."/>
        </authorList>
    </citation>
    <scope>NUCLEOTIDE SEQUENCE</scope>
    <source>
        <strain evidence="4">UCBG92.1500</strain>
        <tissue evidence="4">Leaf</tissue>
    </source>
</reference>
<dbReference type="Gene3D" id="3.30.530.20">
    <property type="match status" value="1"/>
</dbReference>
<organism evidence="4 5">
    <name type="scientific">Escallonia rubra</name>
    <dbReference type="NCBI Taxonomy" id="112253"/>
    <lineage>
        <taxon>Eukaryota</taxon>
        <taxon>Viridiplantae</taxon>
        <taxon>Streptophyta</taxon>
        <taxon>Embryophyta</taxon>
        <taxon>Tracheophyta</taxon>
        <taxon>Spermatophyta</taxon>
        <taxon>Magnoliopsida</taxon>
        <taxon>eudicotyledons</taxon>
        <taxon>Gunneridae</taxon>
        <taxon>Pentapetalae</taxon>
        <taxon>asterids</taxon>
        <taxon>campanulids</taxon>
        <taxon>Escalloniales</taxon>
        <taxon>Escalloniaceae</taxon>
        <taxon>Escallonia</taxon>
    </lineage>
</organism>
<keyword evidence="5" id="KW-1185">Reference proteome</keyword>
<dbReference type="GO" id="GO:0038023">
    <property type="term" value="F:signaling receptor activity"/>
    <property type="evidence" value="ECO:0007669"/>
    <property type="project" value="TreeGrafter"/>
</dbReference>
<feature type="domain" description="Bet v I/Major latex protein" evidence="3">
    <location>
        <begin position="3"/>
        <end position="121"/>
    </location>
</feature>
<dbReference type="Pfam" id="PF00407">
    <property type="entry name" value="Bet_v_1"/>
    <property type="match status" value="1"/>
</dbReference>
<dbReference type="GO" id="GO:0005737">
    <property type="term" value="C:cytoplasm"/>
    <property type="evidence" value="ECO:0007669"/>
    <property type="project" value="TreeGrafter"/>
</dbReference>
<dbReference type="GO" id="GO:0010427">
    <property type="term" value="F:abscisic acid binding"/>
    <property type="evidence" value="ECO:0007669"/>
    <property type="project" value="TreeGrafter"/>
</dbReference>
<comment type="caution">
    <text evidence="4">The sequence shown here is derived from an EMBL/GenBank/DDBJ whole genome shotgun (WGS) entry which is preliminary data.</text>
</comment>
<evidence type="ECO:0000313" key="4">
    <source>
        <dbReference type="EMBL" id="KAK2977213.1"/>
    </source>
</evidence>
<accession>A0AA88R190</accession>
<sequence length="160" mass="17752">MHGVLSSEVTVNVPASEAWDLYGALKLADVVIPEFFSAIDVLKGDGEVGTVLKLFFNPGALFYAYEETIVTIDEKKMIKETDASKGGYLDMGFNLYRIRYDVIPKSKYSCITRVTVEYDLKEGWISNAQYVSLVPFIGFLRVGSSYLIANTKSPKSTASH</sequence>
<gene>
    <name evidence="4" type="ORF">RJ640_028418</name>
</gene>
<dbReference type="AlphaFoldDB" id="A0AA88R190"/>
<dbReference type="InterPro" id="IPR023393">
    <property type="entry name" value="START-like_dom_sf"/>
</dbReference>
<evidence type="ECO:0000256" key="2">
    <source>
        <dbReference type="ARBA" id="ARBA00022589"/>
    </source>
</evidence>
<dbReference type="InterPro" id="IPR050279">
    <property type="entry name" value="Plant_def-hormone_signal"/>
</dbReference>
<keyword evidence="2" id="KW-0017">Alkaloid metabolism</keyword>
<evidence type="ECO:0000256" key="1">
    <source>
        <dbReference type="ARBA" id="ARBA00009744"/>
    </source>
</evidence>
<dbReference type="InterPro" id="IPR000916">
    <property type="entry name" value="Bet_v_I/MLP"/>
</dbReference>